<dbReference type="InterPro" id="IPR050553">
    <property type="entry name" value="Thioredoxin_ResA/DsbE_sf"/>
</dbReference>
<evidence type="ECO:0000313" key="2">
    <source>
        <dbReference type="EMBL" id="OGC42399.1"/>
    </source>
</evidence>
<dbReference type="CDD" id="cd02966">
    <property type="entry name" value="TlpA_like_family"/>
    <property type="match status" value="1"/>
</dbReference>
<dbReference type="EMBL" id="MEUM01000068">
    <property type="protein sequence ID" value="OGC42399.1"/>
    <property type="molecule type" value="Genomic_DNA"/>
</dbReference>
<dbReference type="InterPro" id="IPR013766">
    <property type="entry name" value="Thioredoxin_domain"/>
</dbReference>
<dbReference type="Gene3D" id="3.40.30.10">
    <property type="entry name" value="Glutaredoxin"/>
    <property type="match status" value="1"/>
</dbReference>
<protein>
    <recommendedName>
        <fullName evidence="1">Thioredoxin domain-containing protein</fullName>
    </recommendedName>
</protein>
<gene>
    <name evidence="2" type="ORF">A2Y85_07455</name>
</gene>
<dbReference type="InterPro" id="IPR000866">
    <property type="entry name" value="AhpC/TSA"/>
</dbReference>
<dbReference type="InterPro" id="IPR017937">
    <property type="entry name" value="Thioredoxin_CS"/>
</dbReference>
<dbReference type="PROSITE" id="PS51352">
    <property type="entry name" value="THIOREDOXIN_2"/>
    <property type="match status" value="1"/>
</dbReference>
<dbReference type="PANTHER" id="PTHR42852:SF13">
    <property type="entry name" value="PROTEIN DIPZ"/>
    <property type="match status" value="1"/>
</dbReference>
<accession>A0A1F4UBZ7</accession>
<reference evidence="2 3" key="1">
    <citation type="journal article" date="2016" name="Nat. Commun.">
        <title>Thousands of microbial genomes shed light on interconnected biogeochemical processes in an aquifer system.</title>
        <authorList>
            <person name="Anantharaman K."/>
            <person name="Brown C.T."/>
            <person name="Hug L.A."/>
            <person name="Sharon I."/>
            <person name="Castelle C.J."/>
            <person name="Probst A.J."/>
            <person name="Thomas B.C."/>
            <person name="Singh A."/>
            <person name="Wilkins M.J."/>
            <person name="Karaoz U."/>
            <person name="Brodie E.L."/>
            <person name="Williams K.H."/>
            <person name="Hubbard S.S."/>
            <person name="Banfield J.F."/>
        </authorList>
    </citation>
    <scope>NUCLEOTIDE SEQUENCE [LARGE SCALE GENOMIC DNA]</scope>
</reference>
<dbReference type="InterPro" id="IPR036249">
    <property type="entry name" value="Thioredoxin-like_sf"/>
</dbReference>
<dbReference type="PROSITE" id="PS00194">
    <property type="entry name" value="THIOREDOXIN_1"/>
    <property type="match status" value="1"/>
</dbReference>
<evidence type="ECO:0000313" key="3">
    <source>
        <dbReference type="Proteomes" id="UP000177025"/>
    </source>
</evidence>
<feature type="non-terminal residue" evidence="2">
    <location>
        <position position="1"/>
    </location>
</feature>
<dbReference type="SUPFAM" id="SSF52833">
    <property type="entry name" value="Thioredoxin-like"/>
    <property type="match status" value="1"/>
</dbReference>
<organism evidence="2 3">
    <name type="scientific">candidate division WOR-3 bacterium RBG_13_43_14</name>
    <dbReference type="NCBI Taxonomy" id="1802590"/>
    <lineage>
        <taxon>Bacteria</taxon>
        <taxon>Bacteria division WOR-3</taxon>
    </lineage>
</organism>
<dbReference type="PANTHER" id="PTHR42852">
    <property type="entry name" value="THIOL:DISULFIDE INTERCHANGE PROTEIN DSBE"/>
    <property type="match status" value="1"/>
</dbReference>
<dbReference type="Pfam" id="PF00578">
    <property type="entry name" value="AhpC-TSA"/>
    <property type="match status" value="1"/>
</dbReference>
<proteinExistence type="predicted"/>
<dbReference type="AlphaFoldDB" id="A0A1F4UBZ7"/>
<evidence type="ECO:0000259" key="1">
    <source>
        <dbReference type="PROSITE" id="PS51352"/>
    </source>
</evidence>
<feature type="domain" description="Thioredoxin" evidence="1">
    <location>
        <begin position="7"/>
        <end position="146"/>
    </location>
</feature>
<sequence length="147" mass="16318">CGTKGSVNKTDAAQDFTLSTIDGTQITLSSLKGNVVLVDFWATWCPPCKRSIPVLIDLYHKYHERGFTVLGISTSDSEDILKAFIKEHNIPYPILLGSNDVAKQYGVTGIPHMVIIDRKGRIVKTQVGYYEQMEGLFGKIIDSLLIE</sequence>
<dbReference type="GO" id="GO:0016491">
    <property type="term" value="F:oxidoreductase activity"/>
    <property type="evidence" value="ECO:0007669"/>
    <property type="project" value="InterPro"/>
</dbReference>
<dbReference type="Proteomes" id="UP000177025">
    <property type="component" value="Unassembled WGS sequence"/>
</dbReference>
<dbReference type="GO" id="GO:0016209">
    <property type="term" value="F:antioxidant activity"/>
    <property type="evidence" value="ECO:0007669"/>
    <property type="project" value="InterPro"/>
</dbReference>
<comment type="caution">
    <text evidence="2">The sequence shown here is derived from an EMBL/GenBank/DDBJ whole genome shotgun (WGS) entry which is preliminary data.</text>
</comment>
<name>A0A1F4UBZ7_UNCW3</name>